<gene>
    <name evidence="1" type="ORF">BW900_30855</name>
</gene>
<evidence type="ECO:0000313" key="2">
    <source>
        <dbReference type="Proteomes" id="UP000190696"/>
    </source>
</evidence>
<accession>A0A1S9SW02</accession>
<evidence type="ECO:0000313" key="1">
    <source>
        <dbReference type="EMBL" id="OOR01924.1"/>
    </source>
</evidence>
<name>A0A1S9SW02_BACMY</name>
<proteinExistence type="predicted"/>
<dbReference type="AlphaFoldDB" id="A0A1S9SW02"/>
<dbReference type="EMBL" id="MUAI01000097">
    <property type="protein sequence ID" value="OOR01924.1"/>
    <property type="molecule type" value="Genomic_DNA"/>
</dbReference>
<dbReference type="Proteomes" id="UP000190696">
    <property type="component" value="Unassembled WGS sequence"/>
</dbReference>
<protein>
    <submittedName>
        <fullName evidence="1">PadR family transcriptional regulator</fullName>
    </submittedName>
</protein>
<sequence length="86" mass="9843">MGLNLEGVKYFIQTAEGESVEIQGGIQEIDISSDETVESGFDFSREISVPCTFEEPQNIKELQDIGFTRQQAWNIHFRKGESWKEN</sequence>
<reference evidence="1 2" key="1">
    <citation type="submission" date="2017-01" db="EMBL/GenBank/DDBJ databases">
        <title>Bacillus cereus isolates.</title>
        <authorList>
            <person name="Beno S.M."/>
        </authorList>
    </citation>
    <scope>NUCLEOTIDE SEQUENCE [LARGE SCALE GENOMIC DNA]</scope>
    <source>
        <strain evidence="1 2">FSL W7-1108</strain>
    </source>
</reference>
<comment type="caution">
    <text evidence="1">The sequence shown here is derived from an EMBL/GenBank/DDBJ whole genome shotgun (WGS) entry which is preliminary data.</text>
</comment>
<dbReference type="RefSeq" id="WP_002191413.1">
    <property type="nucleotide sequence ID" value="NZ_CP036103.1"/>
</dbReference>
<organism evidence="1 2">
    <name type="scientific">Bacillus mycoides</name>
    <dbReference type="NCBI Taxonomy" id="1405"/>
    <lineage>
        <taxon>Bacteria</taxon>
        <taxon>Bacillati</taxon>
        <taxon>Bacillota</taxon>
        <taxon>Bacilli</taxon>
        <taxon>Bacillales</taxon>
        <taxon>Bacillaceae</taxon>
        <taxon>Bacillus</taxon>
        <taxon>Bacillus cereus group</taxon>
    </lineage>
</organism>